<evidence type="ECO:0000256" key="4">
    <source>
        <dbReference type="ARBA" id="ARBA00022679"/>
    </source>
</evidence>
<name>A0A5J5I1A1_9SPHN</name>
<dbReference type="SMART" id="SM00911">
    <property type="entry name" value="HWE_HK"/>
    <property type="match status" value="1"/>
</dbReference>
<dbReference type="RefSeq" id="WP_120251142.1">
    <property type="nucleotide sequence ID" value="NZ_JBNNIY010000062.1"/>
</dbReference>
<evidence type="ECO:0000313" key="10">
    <source>
        <dbReference type="EMBL" id="KAA9029229.1"/>
    </source>
</evidence>
<dbReference type="PANTHER" id="PTHR41523">
    <property type="entry name" value="TWO-COMPONENT SYSTEM SENSOR PROTEIN"/>
    <property type="match status" value="1"/>
</dbReference>
<dbReference type="Proteomes" id="UP000326364">
    <property type="component" value="Unassembled WGS sequence"/>
</dbReference>
<keyword evidence="12" id="KW-1185">Reference proteome</keyword>
<dbReference type="Proteomes" id="UP000325933">
    <property type="component" value="Unassembled WGS sequence"/>
</dbReference>
<gene>
    <name evidence="10" type="ORF">F4U95_11895</name>
    <name evidence="9" type="ORF">F4U96_22120</name>
</gene>
<feature type="domain" description="Signal transduction histidine kinase HWE region" evidence="8">
    <location>
        <begin position="157"/>
        <end position="239"/>
    </location>
</feature>
<comment type="caution">
    <text evidence="10">The sequence shown here is derived from an EMBL/GenBank/DDBJ whole genome shotgun (WGS) entry which is preliminary data.</text>
</comment>
<dbReference type="InterPro" id="IPR011102">
    <property type="entry name" value="Sig_transdc_His_kinase_HWE"/>
</dbReference>
<evidence type="ECO:0000259" key="8">
    <source>
        <dbReference type="SMART" id="SM00911"/>
    </source>
</evidence>
<dbReference type="PANTHER" id="PTHR41523:SF8">
    <property type="entry name" value="ETHYLENE RESPONSE SENSOR PROTEIN"/>
    <property type="match status" value="1"/>
</dbReference>
<dbReference type="InterPro" id="IPR036890">
    <property type="entry name" value="HATPase_C_sf"/>
</dbReference>
<dbReference type="GO" id="GO:0004673">
    <property type="term" value="F:protein histidine kinase activity"/>
    <property type="evidence" value="ECO:0007669"/>
    <property type="project" value="UniProtKB-EC"/>
</dbReference>
<evidence type="ECO:0000256" key="2">
    <source>
        <dbReference type="ARBA" id="ARBA00012438"/>
    </source>
</evidence>
<dbReference type="EC" id="2.7.13.3" evidence="2"/>
<evidence type="ECO:0000256" key="3">
    <source>
        <dbReference type="ARBA" id="ARBA00022553"/>
    </source>
</evidence>
<evidence type="ECO:0000256" key="6">
    <source>
        <dbReference type="ARBA" id="ARBA00022777"/>
    </source>
</evidence>
<reference evidence="11 12" key="1">
    <citation type="submission" date="2019-09" db="EMBL/GenBank/DDBJ databases">
        <authorList>
            <person name="Feng G."/>
        </authorList>
    </citation>
    <scope>NUCLEOTIDE SEQUENCE [LARGE SCALE GENOMIC DNA]</scope>
    <source>
        <strain evidence="10 11">KACC 19283</strain>
        <strain evidence="9 12">KACC 19284</strain>
    </source>
</reference>
<organism evidence="10 11">
    <name type="scientific">Sphingobium limneticum</name>
    <dbReference type="NCBI Taxonomy" id="1007511"/>
    <lineage>
        <taxon>Bacteria</taxon>
        <taxon>Pseudomonadati</taxon>
        <taxon>Pseudomonadota</taxon>
        <taxon>Alphaproteobacteria</taxon>
        <taxon>Sphingomonadales</taxon>
        <taxon>Sphingomonadaceae</taxon>
        <taxon>Sphingobium</taxon>
    </lineage>
</organism>
<evidence type="ECO:0000256" key="5">
    <source>
        <dbReference type="ARBA" id="ARBA00022741"/>
    </source>
</evidence>
<dbReference type="EMBL" id="VYQB01000027">
    <property type="protein sequence ID" value="KAA9011906.1"/>
    <property type="molecule type" value="Genomic_DNA"/>
</dbReference>
<comment type="catalytic activity">
    <reaction evidence="1">
        <text>ATP + protein L-histidine = ADP + protein N-phospho-L-histidine.</text>
        <dbReference type="EC" id="2.7.13.3"/>
    </reaction>
</comment>
<dbReference type="GO" id="GO:0005524">
    <property type="term" value="F:ATP binding"/>
    <property type="evidence" value="ECO:0007669"/>
    <property type="project" value="UniProtKB-KW"/>
</dbReference>
<dbReference type="Pfam" id="PF07536">
    <property type="entry name" value="HWE_HK"/>
    <property type="match status" value="1"/>
</dbReference>
<dbReference type="AlphaFoldDB" id="A0A5J5I1A1"/>
<keyword evidence="5" id="KW-0547">Nucleotide-binding</keyword>
<keyword evidence="3" id="KW-0597">Phosphoprotein</keyword>
<keyword evidence="4" id="KW-0808">Transferase</keyword>
<keyword evidence="6 10" id="KW-0418">Kinase</keyword>
<evidence type="ECO:0000313" key="12">
    <source>
        <dbReference type="Proteomes" id="UP000326364"/>
    </source>
</evidence>
<sequence length="358" mass="38810">MSGSDLVEPGALDQVLILAPYRRDAAYLGQLLAEYDMAVATCISADELTGYLAAGPGVFVTTHEALTPTLIDIVARHLNAQPPWSEMPIVVLLDRASPNSRIRGQLAAAWPRSRQLFYQRPLTQVELVSGIQSALLARMRQREVRDHIEREIELRRELNHRVKNILASVFSIFEMTRRGATSVDALADDFGARLTALSNVHSAVFEAKGEAISIAEIARLTFDPYRQMGVSRIDASGPSVMLTREAGTTLALCLHELTTNAIKYGALSVPNGQVAFHWDILPDLGPDLSVLWQETGGPPVVAPSRSGYGTRYLRAALGGLFGAKPDIMFATDGLRCEINGPLARVACNPEAPDSVSGL</sequence>
<dbReference type="EMBL" id="VYQA01000008">
    <property type="protein sequence ID" value="KAA9029229.1"/>
    <property type="molecule type" value="Genomic_DNA"/>
</dbReference>
<evidence type="ECO:0000256" key="1">
    <source>
        <dbReference type="ARBA" id="ARBA00000085"/>
    </source>
</evidence>
<dbReference type="Gene3D" id="3.30.565.10">
    <property type="entry name" value="Histidine kinase-like ATPase, C-terminal domain"/>
    <property type="match status" value="1"/>
</dbReference>
<proteinExistence type="predicted"/>
<evidence type="ECO:0000313" key="11">
    <source>
        <dbReference type="Proteomes" id="UP000325933"/>
    </source>
</evidence>
<protein>
    <recommendedName>
        <fullName evidence="2">histidine kinase</fullName>
        <ecNumber evidence="2">2.7.13.3</ecNumber>
    </recommendedName>
</protein>
<evidence type="ECO:0000256" key="7">
    <source>
        <dbReference type="ARBA" id="ARBA00022840"/>
    </source>
</evidence>
<keyword evidence="7" id="KW-0067">ATP-binding</keyword>
<accession>A0A5J5I1A1</accession>
<evidence type="ECO:0000313" key="9">
    <source>
        <dbReference type="EMBL" id="KAA9011906.1"/>
    </source>
</evidence>